<feature type="transmembrane region" description="Helical" evidence="1">
    <location>
        <begin position="154"/>
        <end position="173"/>
    </location>
</feature>
<protein>
    <submittedName>
        <fullName evidence="2">Uncharacterized protein</fullName>
    </submittedName>
</protein>
<evidence type="ECO:0000256" key="1">
    <source>
        <dbReference type="SAM" id="Phobius"/>
    </source>
</evidence>
<dbReference type="RefSeq" id="WP_264013852.1">
    <property type="nucleotide sequence ID" value="NZ_JACKSJ010000145.1"/>
</dbReference>
<reference evidence="2" key="1">
    <citation type="submission" date="2020-07" db="EMBL/GenBank/DDBJ databases">
        <authorList>
            <person name="Pettersson B.M.F."/>
            <person name="Behra P.R.K."/>
            <person name="Ramesh M."/>
            <person name="Das S."/>
            <person name="Dasgupta S."/>
            <person name="Kirsebom L.A."/>
        </authorList>
    </citation>
    <scope>NUCLEOTIDE SEQUENCE</scope>
    <source>
        <strain evidence="2">DSM 44615</strain>
    </source>
</reference>
<dbReference type="Pfam" id="PF20381">
    <property type="entry name" value="Rv1476"/>
    <property type="match status" value="1"/>
</dbReference>
<dbReference type="Proteomes" id="UP001140293">
    <property type="component" value="Unassembled WGS sequence"/>
</dbReference>
<keyword evidence="3" id="KW-1185">Reference proteome</keyword>
<gene>
    <name evidence="2" type="ORF">H7I41_17300</name>
</gene>
<comment type="caution">
    <text evidence="2">The sequence shown here is derived from an EMBL/GenBank/DDBJ whole genome shotgun (WGS) entry which is preliminary data.</text>
</comment>
<evidence type="ECO:0000313" key="3">
    <source>
        <dbReference type="Proteomes" id="UP001140293"/>
    </source>
</evidence>
<dbReference type="InterPro" id="IPR046498">
    <property type="entry name" value="Rv1476-like"/>
</dbReference>
<name>A0A9X3BNL4_9MYCO</name>
<proteinExistence type="predicted"/>
<reference evidence="2" key="2">
    <citation type="journal article" date="2022" name="BMC Genomics">
        <title>Comparative genome analysis of mycobacteria focusing on tRNA and non-coding RNA.</title>
        <authorList>
            <person name="Behra P.R.K."/>
            <person name="Pettersson B.M.F."/>
            <person name="Ramesh M."/>
            <person name="Das S."/>
            <person name="Dasgupta S."/>
            <person name="Kirsebom L.A."/>
        </authorList>
    </citation>
    <scope>NUCLEOTIDE SEQUENCE</scope>
    <source>
        <strain evidence="2">DSM 44615</strain>
    </source>
</reference>
<accession>A0A9X3BNL4</accession>
<dbReference type="EMBL" id="JACKSJ010000145">
    <property type="protein sequence ID" value="MCV7171674.1"/>
    <property type="molecule type" value="Genomic_DNA"/>
</dbReference>
<sequence>MTGPHVPPFLPAFVPRELCDTVGVDPAQPGAPATCVDIVRADVDGDGVSARGASPEQVAALQQVVADARDDGIDLKIVVMNRDPAIDTPLRDVATEVGEAYPDSTVLVLSPSHAGTYSTTFDRATLEAGQDLAKTGDPVQSSANFVSQLETGDFPWTALTIVLVVGVLVATVATRLLQIRGKRAHADKTAESAVPQV</sequence>
<organism evidence="2 3">
    <name type="scientific">[Mycobacterium] manitobense</name>
    <dbReference type="NCBI Taxonomy" id="190147"/>
    <lineage>
        <taxon>Bacteria</taxon>
        <taxon>Bacillati</taxon>
        <taxon>Actinomycetota</taxon>
        <taxon>Actinomycetes</taxon>
        <taxon>Mycobacteriales</taxon>
        <taxon>Mycobacteriaceae</taxon>
        <taxon>Mycolicibacterium</taxon>
    </lineage>
</organism>
<evidence type="ECO:0000313" key="2">
    <source>
        <dbReference type="EMBL" id="MCV7171674.1"/>
    </source>
</evidence>
<dbReference type="AlphaFoldDB" id="A0A9X3BNL4"/>
<keyword evidence="1" id="KW-0812">Transmembrane</keyword>
<keyword evidence="1" id="KW-1133">Transmembrane helix</keyword>
<keyword evidence="1" id="KW-0472">Membrane</keyword>